<feature type="repeat" description="PPR" evidence="3">
    <location>
        <begin position="396"/>
        <end position="430"/>
    </location>
</feature>
<dbReference type="Pfam" id="PF13041">
    <property type="entry name" value="PPR_2"/>
    <property type="match status" value="3"/>
</dbReference>
<evidence type="ECO:0000256" key="3">
    <source>
        <dbReference type="PROSITE-ProRule" id="PRU00708"/>
    </source>
</evidence>
<dbReference type="NCBIfam" id="TIGR00756">
    <property type="entry name" value="PPR"/>
    <property type="match status" value="6"/>
</dbReference>
<keyword evidence="5" id="KW-1185">Reference proteome</keyword>
<feature type="repeat" description="PPR" evidence="3">
    <location>
        <begin position="497"/>
        <end position="531"/>
    </location>
</feature>
<dbReference type="PANTHER" id="PTHR47926:SF389">
    <property type="entry name" value="PENTATRICOPEPTIDE PROTEIN-RELATED"/>
    <property type="match status" value="1"/>
</dbReference>
<feature type="repeat" description="PPR" evidence="3">
    <location>
        <begin position="224"/>
        <end position="258"/>
    </location>
</feature>
<dbReference type="Gramene" id="Kaladp0019s0116.1.v1.1">
    <property type="protein sequence ID" value="Kaladp0019s0116.1.v1.1.CDS.1"/>
    <property type="gene ID" value="Kaladp0019s0116.v1.1"/>
</dbReference>
<protein>
    <recommendedName>
        <fullName evidence="6">Pentatricopeptide repeat-containing protein At1g17630</fullName>
    </recommendedName>
</protein>
<dbReference type="Pfam" id="PF01535">
    <property type="entry name" value="PPR"/>
    <property type="match status" value="2"/>
</dbReference>
<evidence type="ECO:0008006" key="6">
    <source>
        <dbReference type="Google" id="ProtNLM"/>
    </source>
</evidence>
<comment type="similarity">
    <text evidence="2">Belongs to the PPR family. PCMP-E subfamily.</text>
</comment>
<dbReference type="PROSITE" id="PS51375">
    <property type="entry name" value="PPR"/>
    <property type="match status" value="6"/>
</dbReference>
<dbReference type="Proteomes" id="UP000594263">
    <property type="component" value="Unplaced"/>
</dbReference>
<dbReference type="FunFam" id="1.25.40.10:FF:000280">
    <property type="entry name" value="Pentatricopeptide repeat-containing protein"/>
    <property type="match status" value="1"/>
</dbReference>
<dbReference type="Gene3D" id="1.25.40.10">
    <property type="entry name" value="Tetratricopeptide repeat domain"/>
    <property type="match status" value="4"/>
</dbReference>
<evidence type="ECO:0000313" key="4">
    <source>
        <dbReference type="EnsemblPlants" id="Kaladp0019s0116.1.v1.1.CDS.1"/>
    </source>
</evidence>
<dbReference type="Pfam" id="PF20431">
    <property type="entry name" value="E_motif"/>
    <property type="match status" value="1"/>
</dbReference>
<dbReference type="FunFam" id="1.25.40.10:FF:000031">
    <property type="entry name" value="Pentatricopeptide repeat-containing protein mitochondrial"/>
    <property type="match status" value="1"/>
</dbReference>
<feature type="repeat" description="PPR" evidence="3">
    <location>
        <begin position="532"/>
        <end position="562"/>
    </location>
</feature>
<dbReference type="OMA" id="RPDLCVW"/>
<evidence type="ECO:0000313" key="5">
    <source>
        <dbReference type="Proteomes" id="UP000594263"/>
    </source>
</evidence>
<organism evidence="4 5">
    <name type="scientific">Kalanchoe fedtschenkoi</name>
    <name type="common">Lavender scallops</name>
    <name type="synonym">South American air plant</name>
    <dbReference type="NCBI Taxonomy" id="63787"/>
    <lineage>
        <taxon>Eukaryota</taxon>
        <taxon>Viridiplantae</taxon>
        <taxon>Streptophyta</taxon>
        <taxon>Embryophyta</taxon>
        <taxon>Tracheophyta</taxon>
        <taxon>Spermatophyta</taxon>
        <taxon>Magnoliopsida</taxon>
        <taxon>eudicotyledons</taxon>
        <taxon>Gunneridae</taxon>
        <taxon>Pentapetalae</taxon>
        <taxon>Saxifragales</taxon>
        <taxon>Crassulaceae</taxon>
        <taxon>Kalanchoe</taxon>
    </lineage>
</organism>
<feature type="repeat" description="PPR" evidence="3">
    <location>
        <begin position="360"/>
        <end position="394"/>
    </location>
</feature>
<reference evidence="4" key="1">
    <citation type="submission" date="2021-01" db="UniProtKB">
        <authorList>
            <consortium name="EnsemblPlants"/>
        </authorList>
    </citation>
    <scope>IDENTIFICATION</scope>
</reference>
<dbReference type="InterPro" id="IPR002885">
    <property type="entry name" value="PPR_rpt"/>
</dbReference>
<dbReference type="GO" id="GO:0031930">
    <property type="term" value="P:mitochondria-nucleus signaling pathway"/>
    <property type="evidence" value="ECO:0007669"/>
    <property type="project" value="EnsemblPlants"/>
</dbReference>
<sequence>MRGFSGNSLKLNSLFLPKKQFLTSSKLYNSFSLSAFHYQIGSQFKFHPPSYFTRDELFDFFADLLHECRTLRHIYQAHTHILAPGLWSSGFLASKLISAYARFGALSHARNVFETVHLRRTGNYLLWNTIMRATLGDGQCMQVVRFYIRMRKDGIFGDGLTFPLVIRACTLIGNARVCRNIHGHVLGTGYQSNIQVENSLIYMYSKMGQMSTASKLFDRMTVRNQVSWNTMVSGFANNSQSDGALEMFKRMEVEGWEPNVITWTSLLSSFSRCGDHERVMKFFCMMRSRGIEANAEIIAVILSVCGNVSAYRNGGLLHGYVIKGGFEDYLFVKNSLVSMYGKHGNPNSAHRLFLESEGQSLVTWNALISSYAECGLGDKAFAVFSELDKLKCIKPNVISWSAVICGFGLMDKTDETLDLFRQMQLSGVFANSVTICSVLRVCAKSTALCMGKEIHGHVIKASMDSNVLVGNSLLNMYMKCGSLTIGHLVFERINGIDLISWNSLIDGYGIHGYGAQALRTFNEMIEARVTPDAITFVAILSACGHAGLVDEGRMLFRQMTKDFNIGAQMEHYACIVDILGRGGFLQEASEIVKGMPMVPNEWVWGALLNSCRMHRDSDIAEKIAFEIFQLHPETAGSYMLMSNIYASNGRWEDSARTRISARTTGLKKLPGQSWVEVNKSFHVFQAGDAVEKGLESVYDILKMLTFKSDIELYTPDERSMLPNFEG</sequence>
<dbReference type="GO" id="GO:0009451">
    <property type="term" value="P:RNA modification"/>
    <property type="evidence" value="ECO:0007669"/>
    <property type="project" value="InterPro"/>
</dbReference>
<accession>A0A7N0T2Y0</accession>
<dbReference type="EnsemblPlants" id="Kaladp0019s0116.1.v1.1">
    <property type="protein sequence ID" value="Kaladp0019s0116.1.v1.1.CDS.1"/>
    <property type="gene ID" value="Kaladp0019s0116.v1.1"/>
</dbReference>
<dbReference type="PANTHER" id="PTHR47926">
    <property type="entry name" value="PENTATRICOPEPTIDE REPEAT-CONTAINING PROTEIN"/>
    <property type="match status" value="1"/>
</dbReference>
<evidence type="ECO:0000256" key="2">
    <source>
        <dbReference type="ARBA" id="ARBA00061659"/>
    </source>
</evidence>
<dbReference type="InterPro" id="IPR046960">
    <property type="entry name" value="PPR_At4g14850-like_plant"/>
</dbReference>
<feature type="repeat" description="PPR" evidence="3">
    <location>
        <begin position="259"/>
        <end position="293"/>
    </location>
</feature>
<dbReference type="GO" id="GO:0003723">
    <property type="term" value="F:RNA binding"/>
    <property type="evidence" value="ECO:0007669"/>
    <property type="project" value="InterPro"/>
</dbReference>
<name>A0A7N0T2Y0_KALFE</name>
<dbReference type="InterPro" id="IPR011990">
    <property type="entry name" value="TPR-like_helical_dom_sf"/>
</dbReference>
<proteinExistence type="inferred from homology"/>
<dbReference type="InterPro" id="IPR046848">
    <property type="entry name" value="E_motif"/>
</dbReference>
<dbReference type="FunFam" id="1.25.40.10:FF:000393">
    <property type="entry name" value="Pentatricopeptide repeat-containing protein At1g20230"/>
    <property type="match status" value="2"/>
</dbReference>
<evidence type="ECO:0000256" key="1">
    <source>
        <dbReference type="ARBA" id="ARBA00022737"/>
    </source>
</evidence>
<keyword evidence="1" id="KW-0677">Repeat</keyword>
<dbReference type="AlphaFoldDB" id="A0A7N0T2Y0"/>